<keyword evidence="3" id="KW-1185">Reference proteome</keyword>
<evidence type="ECO:0000313" key="3">
    <source>
        <dbReference type="Proteomes" id="UP000027195"/>
    </source>
</evidence>
<dbReference type="OrthoDB" id="2393824at2759"/>
<dbReference type="InParanoid" id="A0A067M803"/>
<organism evidence="2 3">
    <name type="scientific">Botryobasidium botryosum (strain FD-172 SS1)</name>
    <dbReference type="NCBI Taxonomy" id="930990"/>
    <lineage>
        <taxon>Eukaryota</taxon>
        <taxon>Fungi</taxon>
        <taxon>Dikarya</taxon>
        <taxon>Basidiomycota</taxon>
        <taxon>Agaricomycotina</taxon>
        <taxon>Agaricomycetes</taxon>
        <taxon>Cantharellales</taxon>
        <taxon>Botryobasidiaceae</taxon>
        <taxon>Botryobasidium</taxon>
    </lineage>
</organism>
<dbReference type="STRING" id="930990.A0A067M803"/>
<accession>A0A067M803</accession>
<protein>
    <submittedName>
        <fullName evidence="2">Uncharacterized protein</fullName>
    </submittedName>
</protein>
<feature type="region of interest" description="Disordered" evidence="1">
    <location>
        <begin position="897"/>
        <end position="921"/>
    </location>
</feature>
<proteinExistence type="predicted"/>
<dbReference type="EMBL" id="KL198102">
    <property type="protein sequence ID" value="KDQ07716.1"/>
    <property type="molecule type" value="Genomic_DNA"/>
</dbReference>
<dbReference type="AlphaFoldDB" id="A0A067M803"/>
<reference evidence="3" key="1">
    <citation type="journal article" date="2014" name="Proc. Natl. Acad. Sci. U.S.A.">
        <title>Extensive sampling of basidiomycete genomes demonstrates inadequacy of the white-rot/brown-rot paradigm for wood decay fungi.</title>
        <authorList>
            <person name="Riley R."/>
            <person name="Salamov A.A."/>
            <person name="Brown D.W."/>
            <person name="Nagy L.G."/>
            <person name="Floudas D."/>
            <person name="Held B.W."/>
            <person name="Levasseur A."/>
            <person name="Lombard V."/>
            <person name="Morin E."/>
            <person name="Otillar R."/>
            <person name="Lindquist E.A."/>
            <person name="Sun H."/>
            <person name="LaButti K.M."/>
            <person name="Schmutz J."/>
            <person name="Jabbour D."/>
            <person name="Luo H."/>
            <person name="Baker S.E."/>
            <person name="Pisabarro A.G."/>
            <person name="Walton J.D."/>
            <person name="Blanchette R.A."/>
            <person name="Henrissat B."/>
            <person name="Martin F."/>
            <person name="Cullen D."/>
            <person name="Hibbett D.S."/>
            <person name="Grigoriev I.V."/>
        </authorList>
    </citation>
    <scope>NUCLEOTIDE SEQUENCE [LARGE SCALE GENOMIC DNA]</scope>
    <source>
        <strain evidence="3">FD-172 SS1</strain>
    </source>
</reference>
<evidence type="ECO:0000256" key="1">
    <source>
        <dbReference type="SAM" id="MobiDB-lite"/>
    </source>
</evidence>
<gene>
    <name evidence="2" type="ORF">BOTBODRAFT_192264</name>
</gene>
<sequence>MANSLIPEEIHARLDAAVNAEMCMQQPPASPQDVAFILSSVVACCINVYRDNSVELDPVYEDFRACLKLVIANPHIAAAARAAYAQGKYATVRDLEELKLPATSSGPIHSAAWYNAVREPEEKTVQAVNQFLDAIEEKMRVFVATYEWPVWQPPAGVKGDVAQHLASLKLPEVDGRPSLLLHNLGSLSPDDETLDRVKDVFSSRGGHKTFLVNTSGSGKTRILLEGLCLEWGFYFTSDFQRDSLGSCDLNRGITEFSSRQSPGFEQAFIDNRAVADRRFRQILTARFLIFRLFLKVAENMLPGLSHVLKRRWLYLQLKPEALNGKDVFDTLSGILHNACDGYLRSLDDLSGSLLLRSIGAKKLTVVVDEAQFAAAQLSDAFLLDDDVGLRPALRRIVSVWETQAMPDTSIIVSGTSPSIRAVVKTWGSSFLKIPEPYRTCCDTGFFDKPGCQEKYIRRYVPASYLSTPSGIALLRRAWHWLRGRHEFTATFITLLIEDGFSSPHRILDSYITLVTESVPADGGELVKDEPDPLNVNASSSFDLYKLEGDPAMMKEIHGSLVACTMRSTPLVFGSEQHRIVEWGLARTTLTDCVPQITIDEPLALLATATWFDTRPGFTSFAAMEDTLRGTPGRGKGFENYIAYYLSHAITLATPLTAIFDFVGDTPSWAHKPAELVALSLDNGVYEVSPVYRTKCESYTASAAWGIQANDPAGTLQWLWNPHSVPFCFFDAYMGSDIGCFIRLCDGTLLLMVVQTRCHLENIWPKGEVFGTVATVTPSQFYIDKNGDAQTPLLPQVHERLAQIGTPLPPGTERPTKGRYNVMRVVVPCPGEPAALERLLDDDDDHPLATLNLERCMREMDDNGVLKGFLKAAEGKARLKRRFANNKPTGARMAALKKMKASAKEGPKKLAGAKKGAREKLKGLKGVATNGIALKRSERLKKPKK</sequence>
<dbReference type="HOGENOM" id="CLU_010693_2_0_1"/>
<name>A0A067M803_BOTB1</name>
<evidence type="ECO:0000313" key="2">
    <source>
        <dbReference type="EMBL" id="KDQ07716.1"/>
    </source>
</evidence>
<dbReference type="Proteomes" id="UP000027195">
    <property type="component" value="Unassembled WGS sequence"/>
</dbReference>